<evidence type="ECO:0008006" key="3">
    <source>
        <dbReference type="Google" id="ProtNLM"/>
    </source>
</evidence>
<protein>
    <recommendedName>
        <fullName evidence="3">DUF2071 domain-containing protein</fullName>
    </recommendedName>
</protein>
<dbReference type="Proteomes" id="UP000214646">
    <property type="component" value="Unassembled WGS sequence"/>
</dbReference>
<name>A0A225E4M8_9BACT</name>
<dbReference type="RefSeq" id="WP_088252818.1">
    <property type="nucleotide sequence ID" value="NZ_NIDE01000002.1"/>
</dbReference>
<evidence type="ECO:0000313" key="1">
    <source>
        <dbReference type="EMBL" id="OWK45036.1"/>
    </source>
</evidence>
<comment type="caution">
    <text evidence="1">The sequence shown here is derived from an EMBL/GenBank/DDBJ whole genome shotgun (WGS) entry which is preliminary data.</text>
</comment>
<proteinExistence type="predicted"/>
<dbReference type="EMBL" id="NIDE01000002">
    <property type="protein sequence ID" value="OWK45036.1"/>
    <property type="molecule type" value="Genomic_DNA"/>
</dbReference>
<reference evidence="2" key="1">
    <citation type="submission" date="2017-06" db="EMBL/GenBank/DDBJ databases">
        <title>Genome analysis of Fimbriiglobus ruber SP5, the first member of the order Planctomycetales with confirmed chitinolytic capability.</title>
        <authorList>
            <person name="Ravin N.V."/>
            <person name="Rakitin A.L."/>
            <person name="Ivanova A.A."/>
            <person name="Beletsky A.V."/>
            <person name="Kulichevskaya I.S."/>
            <person name="Mardanov A.V."/>
            <person name="Dedysh S.N."/>
        </authorList>
    </citation>
    <scope>NUCLEOTIDE SEQUENCE [LARGE SCALE GENOMIC DNA]</scope>
    <source>
        <strain evidence="2">SP5</strain>
    </source>
</reference>
<organism evidence="1 2">
    <name type="scientific">Fimbriiglobus ruber</name>
    <dbReference type="NCBI Taxonomy" id="1908690"/>
    <lineage>
        <taxon>Bacteria</taxon>
        <taxon>Pseudomonadati</taxon>
        <taxon>Planctomycetota</taxon>
        <taxon>Planctomycetia</taxon>
        <taxon>Gemmatales</taxon>
        <taxon>Gemmataceae</taxon>
        <taxon>Fimbriiglobus</taxon>
    </lineage>
</organism>
<dbReference type="AlphaFoldDB" id="A0A225E4M8"/>
<dbReference type="InterPro" id="IPR018644">
    <property type="entry name" value="DUF2071"/>
</dbReference>
<sequence length="251" mass="27799">MKIPVIRGLIDRRILVNYRVAPDILAALLPAPFRPKLHRGYGWVGICLIRLRHVRPAFLPSWLGIASENAAHRTAVEWDEDGHVREGVYVRRRDTSSRLNALAGGRLFPGIHSHAKFTVDETEKHLEVRVTSDDGATRLSVVGDVATELPATSVFGSLAEASAFFQAGSLGYSATPDPRTFQGLELRCHRWQVEPLHVSSVESNFFDDRGIFPPGSIEFDCALLMRDIQHEWHGRADLCCAGETSPVKLGA</sequence>
<keyword evidence="2" id="KW-1185">Reference proteome</keyword>
<dbReference type="Pfam" id="PF09844">
    <property type="entry name" value="DUF2071"/>
    <property type="match status" value="1"/>
</dbReference>
<accession>A0A225E4M8</accession>
<gene>
    <name evidence="1" type="ORF">FRUB_01367</name>
</gene>
<evidence type="ECO:0000313" key="2">
    <source>
        <dbReference type="Proteomes" id="UP000214646"/>
    </source>
</evidence>
<dbReference type="OrthoDB" id="5492672at2"/>